<evidence type="ECO:0000313" key="2">
    <source>
        <dbReference type="EMBL" id="GBP56766.1"/>
    </source>
</evidence>
<dbReference type="Gene3D" id="1.10.10.10">
    <property type="entry name" value="Winged helix-like DNA-binding domain superfamily/Winged helix DNA-binding domain"/>
    <property type="match status" value="1"/>
</dbReference>
<proteinExistence type="predicted"/>
<dbReference type="AlphaFoldDB" id="A0A4C1WZ11"/>
<name>A0A4C1WZ11_EUMVA</name>
<sequence length="164" mass="18923">MNDFQGLMMQPEGSNNGAGSLEAPSSDPESQSWAKYISGTLFKRNLQLKHIELLLRLMATMLCQIRYAETGFDASKIMDFELEDKECSGAPKKFEDEKLEELLNQNRCQTLTELGKTLQVDESTVSKCLEVLGMIQKQGYWIPYELKLRDFERRFLPCELLLQW</sequence>
<keyword evidence="3" id="KW-1185">Reference proteome</keyword>
<evidence type="ECO:0000313" key="3">
    <source>
        <dbReference type="Proteomes" id="UP000299102"/>
    </source>
</evidence>
<evidence type="ECO:0000256" key="1">
    <source>
        <dbReference type="SAM" id="MobiDB-lite"/>
    </source>
</evidence>
<protein>
    <submittedName>
        <fullName evidence="2">Mariner Mos1 transposase</fullName>
    </submittedName>
</protein>
<gene>
    <name evidence="2" type="ORF">EVAR_37022_1</name>
</gene>
<dbReference type="Proteomes" id="UP000299102">
    <property type="component" value="Unassembled WGS sequence"/>
</dbReference>
<reference evidence="2 3" key="1">
    <citation type="journal article" date="2019" name="Commun. Biol.">
        <title>The bagworm genome reveals a unique fibroin gene that provides high tensile strength.</title>
        <authorList>
            <person name="Kono N."/>
            <person name="Nakamura H."/>
            <person name="Ohtoshi R."/>
            <person name="Tomita M."/>
            <person name="Numata K."/>
            <person name="Arakawa K."/>
        </authorList>
    </citation>
    <scope>NUCLEOTIDE SEQUENCE [LARGE SCALE GENOMIC DNA]</scope>
</reference>
<feature type="region of interest" description="Disordered" evidence="1">
    <location>
        <begin position="1"/>
        <end position="29"/>
    </location>
</feature>
<comment type="caution">
    <text evidence="2">The sequence shown here is derived from an EMBL/GenBank/DDBJ whole genome shotgun (WGS) entry which is preliminary data.</text>
</comment>
<dbReference type="OrthoDB" id="616263at2759"/>
<dbReference type="EMBL" id="BGZK01000700">
    <property type="protein sequence ID" value="GBP56766.1"/>
    <property type="molecule type" value="Genomic_DNA"/>
</dbReference>
<dbReference type="InterPro" id="IPR036388">
    <property type="entry name" value="WH-like_DNA-bd_sf"/>
</dbReference>
<accession>A0A4C1WZ11</accession>
<organism evidence="2 3">
    <name type="scientific">Eumeta variegata</name>
    <name type="common">Bagworm moth</name>
    <name type="synonym">Eumeta japonica</name>
    <dbReference type="NCBI Taxonomy" id="151549"/>
    <lineage>
        <taxon>Eukaryota</taxon>
        <taxon>Metazoa</taxon>
        <taxon>Ecdysozoa</taxon>
        <taxon>Arthropoda</taxon>
        <taxon>Hexapoda</taxon>
        <taxon>Insecta</taxon>
        <taxon>Pterygota</taxon>
        <taxon>Neoptera</taxon>
        <taxon>Endopterygota</taxon>
        <taxon>Lepidoptera</taxon>
        <taxon>Glossata</taxon>
        <taxon>Ditrysia</taxon>
        <taxon>Tineoidea</taxon>
        <taxon>Psychidae</taxon>
        <taxon>Oiketicinae</taxon>
        <taxon>Eumeta</taxon>
    </lineage>
</organism>